<reference evidence="3" key="1">
    <citation type="submission" date="2021-06" db="EMBL/GenBank/DDBJ databases">
        <authorList>
            <person name="Huq M.A."/>
        </authorList>
    </citation>
    <scope>NUCLEOTIDE SEQUENCE</scope>
    <source>
        <strain evidence="3">MAH-26</strain>
    </source>
</reference>
<dbReference type="CDD" id="cd03392">
    <property type="entry name" value="PAP2_like_2"/>
    <property type="match status" value="1"/>
</dbReference>
<feature type="transmembrane region" description="Helical" evidence="1">
    <location>
        <begin position="97"/>
        <end position="115"/>
    </location>
</feature>
<name>A0A9E2SBR2_9BACT</name>
<proteinExistence type="predicted"/>
<dbReference type="SMART" id="SM00014">
    <property type="entry name" value="acidPPc"/>
    <property type="match status" value="1"/>
</dbReference>
<dbReference type="Proteomes" id="UP000812270">
    <property type="component" value="Unassembled WGS sequence"/>
</dbReference>
<dbReference type="EMBL" id="JAHSPG010000017">
    <property type="protein sequence ID" value="MBV4360143.1"/>
    <property type="molecule type" value="Genomic_DNA"/>
</dbReference>
<feature type="transmembrane region" description="Helical" evidence="1">
    <location>
        <begin position="135"/>
        <end position="157"/>
    </location>
</feature>
<evidence type="ECO:0000256" key="1">
    <source>
        <dbReference type="SAM" id="Phobius"/>
    </source>
</evidence>
<feature type="transmembrane region" description="Helical" evidence="1">
    <location>
        <begin position="199"/>
        <end position="216"/>
    </location>
</feature>
<dbReference type="AlphaFoldDB" id="A0A9E2SBR2"/>
<dbReference type="Pfam" id="PF01569">
    <property type="entry name" value="PAP2"/>
    <property type="match status" value="1"/>
</dbReference>
<keyword evidence="1" id="KW-0812">Transmembrane</keyword>
<feature type="domain" description="Phosphatidic acid phosphatase type 2/haloperoxidase" evidence="2">
    <location>
        <begin position="98"/>
        <end position="210"/>
    </location>
</feature>
<keyword evidence="1" id="KW-1133">Transmembrane helix</keyword>
<dbReference type="PANTHER" id="PTHR14969:SF13">
    <property type="entry name" value="AT30094P"/>
    <property type="match status" value="1"/>
</dbReference>
<dbReference type="InterPro" id="IPR000326">
    <property type="entry name" value="PAP2/HPO"/>
</dbReference>
<sequence>MNQPLKPSWIAIFTKDFILAISLFVISFILFSIIADQIVVNKKDLFDSAVFEQVNRLHSPTNNAIALFITSLGTGIFLIPVYLLMLFYLFRTKRRNTAALVASIAAVSLVLSTLLKNVFQRARPPFKHLDYVAGFSFPSGHSMVGFTFCGIVIYLLWTLPFSKIIRVLFSVLVAVMAVLIGLSRIYLNVHFASDVVGSLLVNVMWLSLCFVCIRIYDHRKLRAAAL</sequence>
<comment type="caution">
    <text evidence="3">The sequence shown here is derived from an EMBL/GenBank/DDBJ whole genome shotgun (WGS) entry which is preliminary data.</text>
</comment>
<gene>
    <name evidence="3" type="ORF">KTO63_23465</name>
</gene>
<protein>
    <submittedName>
        <fullName evidence="3">Phosphatase PAP2 family protein</fullName>
    </submittedName>
</protein>
<keyword evidence="1" id="KW-0472">Membrane</keyword>
<evidence type="ECO:0000313" key="3">
    <source>
        <dbReference type="EMBL" id="MBV4360143.1"/>
    </source>
</evidence>
<feature type="transmembrane region" description="Helical" evidence="1">
    <location>
        <begin position="64"/>
        <end position="90"/>
    </location>
</feature>
<keyword evidence="4" id="KW-1185">Reference proteome</keyword>
<accession>A0A9E2SBR2</accession>
<dbReference type="RefSeq" id="WP_217794412.1">
    <property type="nucleotide sequence ID" value="NZ_JAHSPG010000017.1"/>
</dbReference>
<feature type="transmembrane region" description="Helical" evidence="1">
    <location>
        <begin position="12"/>
        <end position="35"/>
    </location>
</feature>
<dbReference type="PANTHER" id="PTHR14969">
    <property type="entry name" value="SPHINGOSINE-1-PHOSPHATE PHOSPHOHYDROLASE"/>
    <property type="match status" value="1"/>
</dbReference>
<organism evidence="3 4">
    <name type="scientific">Pinibacter aurantiacus</name>
    <dbReference type="NCBI Taxonomy" id="2851599"/>
    <lineage>
        <taxon>Bacteria</taxon>
        <taxon>Pseudomonadati</taxon>
        <taxon>Bacteroidota</taxon>
        <taxon>Chitinophagia</taxon>
        <taxon>Chitinophagales</taxon>
        <taxon>Chitinophagaceae</taxon>
        <taxon>Pinibacter</taxon>
    </lineage>
</organism>
<evidence type="ECO:0000313" key="4">
    <source>
        <dbReference type="Proteomes" id="UP000812270"/>
    </source>
</evidence>
<feature type="transmembrane region" description="Helical" evidence="1">
    <location>
        <begin position="164"/>
        <end position="187"/>
    </location>
</feature>
<evidence type="ECO:0000259" key="2">
    <source>
        <dbReference type="SMART" id="SM00014"/>
    </source>
</evidence>